<dbReference type="PANTHER" id="PTHR42928:SF5">
    <property type="entry name" value="BLR1237 PROTEIN"/>
    <property type="match status" value="1"/>
</dbReference>
<keyword evidence="4" id="KW-1185">Reference proteome</keyword>
<comment type="similarity">
    <text evidence="1">Belongs to the UPF0065 (bug) family.</text>
</comment>
<dbReference type="PIRSF" id="PIRSF017082">
    <property type="entry name" value="YflP"/>
    <property type="match status" value="1"/>
</dbReference>
<protein>
    <recommendedName>
        <fullName evidence="5">Tripartite tricarboxylate transporter substrate binding protein</fullName>
    </recommendedName>
</protein>
<accession>A0ABN6NZA5</accession>
<dbReference type="PANTHER" id="PTHR42928">
    <property type="entry name" value="TRICARBOXYLATE-BINDING PROTEIN"/>
    <property type="match status" value="1"/>
</dbReference>
<dbReference type="RefSeq" id="WP_244458786.1">
    <property type="nucleotide sequence ID" value="NZ_AP025637.1"/>
</dbReference>
<dbReference type="InterPro" id="IPR042100">
    <property type="entry name" value="Bug_dom1"/>
</dbReference>
<keyword evidence="2" id="KW-0732">Signal</keyword>
<dbReference type="Gene3D" id="3.40.190.150">
    <property type="entry name" value="Bordetella uptake gene, domain 1"/>
    <property type="match status" value="1"/>
</dbReference>
<dbReference type="SUPFAM" id="SSF53850">
    <property type="entry name" value="Periplasmic binding protein-like II"/>
    <property type="match status" value="1"/>
</dbReference>
<dbReference type="Pfam" id="PF03401">
    <property type="entry name" value="TctC"/>
    <property type="match status" value="1"/>
</dbReference>
<evidence type="ECO:0008006" key="5">
    <source>
        <dbReference type="Google" id="ProtNLM"/>
    </source>
</evidence>
<gene>
    <name evidence="3" type="ORF">Rmf_14450</name>
</gene>
<dbReference type="EMBL" id="AP025637">
    <property type="protein sequence ID" value="BDG71516.1"/>
    <property type="molecule type" value="Genomic_DNA"/>
</dbReference>
<name>A0ABN6NZA5_9PROT</name>
<dbReference type="Proteomes" id="UP000831327">
    <property type="component" value="Chromosome"/>
</dbReference>
<evidence type="ECO:0000256" key="1">
    <source>
        <dbReference type="ARBA" id="ARBA00006987"/>
    </source>
</evidence>
<feature type="chain" id="PRO_5046137458" description="Tripartite tricarboxylate transporter substrate binding protein" evidence="2">
    <location>
        <begin position="22"/>
        <end position="324"/>
    </location>
</feature>
<organism evidence="3 4">
    <name type="scientific">Roseomonas fluvialis</name>
    <dbReference type="NCBI Taxonomy" id="1750527"/>
    <lineage>
        <taxon>Bacteria</taxon>
        <taxon>Pseudomonadati</taxon>
        <taxon>Pseudomonadota</taxon>
        <taxon>Alphaproteobacteria</taxon>
        <taxon>Acetobacterales</taxon>
        <taxon>Roseomonadaceae</taxon>
        <taxon>Roseomonas</taxon>
    </lineage>
</organism>
<evidence type="ECO:0000313" key="4">
    <source>
        <dbReference type="Proteomes" id="UP000831327"/>
    </source>
</evidence>
<feature type="signal peptide" evidence="2">
    <location>
        <begin position="1"/>
        <end position="21"/>
    </location>
</feature>
<evidence type="ECO:0000313" key="3">
    <source>
        <dbReference type="EMBL" id="BDG71516.1"/>
    </source>
</evidence>
<dbReference type="InterPro" id="IPR005064">
    <property type="entry name" value="BUG"/>
</dbReference>
<dbReference type="Gene3D" id="3.40.190.10">
    <property type="entry name" value="Periplasmic binding protein-like II"/>
    <property type="match status" value="1"/>
</dbReference>
<proteinExistence type="inferred from homology"/>
<evidence type="ECO:0000256" key="2">
    <source>
        <dbReference type="SAM" id="SignalP"/>
    </source>
</evidence>
<reference evidence="3 4" key="1">
    <citation type="journal article" date="2016" name="Microbes Environ.">
        <title>Phylogenetically diverse aerobic anoxygenic phototrophic bacteria isolated from epilithic biofilms in Tama river, Japan.</title>
        <authorList>
            <person name="Hirose S."/>
            <person name="Matsuura K."/>
            <person name="Haruta S."/>
        </authorList>
    </citation>
    <scope>NUCLEOTIDE SEQUENCE [LARGE SCALE GENOMIC DNA]</scope>
    <source>
        <strain evidence="3 4">S08</strain>
    </source>
</reference>
<sequence>MTRFRRRALLAAPLLATPALAQGSWPTRPIRIVIPFGTGGGTDITTRLLAPKLAEILGQPVVLENRPGAGGVVGTDYVAKLPPTGDVFVLSTLSPIGLARGLPAPVPFDARRDLVAIAPTVFVPIAMAITTRNFAPRTAQDFIAALKAAPGRYQYGSSGIGSSGHIASASFCIRTGTEAVHVPYRGGGQVFAALAAGEIQFCSDIPSILKGFQEGGTARVIFVATDQRSSLLPDVPTAAEAGIPGYKAYSWYGFFAPAGTPQPIVDRMAAATEQALSDPAISGRFDEMGTPAMRGYTPARFAQFVREEIDLWEPEVRRLGIRAE</sequence>